<dbReference type="InterPro" id="IPR021109">
    <property type="entry name" value="Peptidase_aspartic_dom_sf"/>
</dbReference>
<organism evidence="1 2">
    <name type="scientific">Leptospira noumeaensis</name>
    <dbReference type="NCBI Taxonomy" id="2484964"/>
    <lineage>
        <taxon>Bacteria</taxon>
        <taxon>Pseudomonadati</taxon>
        <taxon>Spirochaetota</taxon>
        <taxon>Spirochaetia</taxon>
        <taxon>Leptospirales</taxon>
        <taxon>Leptospiraceae</taxon>
        <taxon>Leptospira</taxon>
    </lineage>
</organism>
<dbReference type="Proteomes" id="UP000298009">
    <property type="component" value="Unassembled WGS sequence"/>
</dbReference>
<evidence type="ECO:0008006" key="3">
    <source>
        <dbReference type="Google" id="ProtNLM"/>
    </source>
</evidence>
<gene>
    <name evidence="1" type="ORF">EHQ24_05435</name>
</gene>
<reference evidence="1" key="1">
    <citation type="journal article" date="2019" name="PLoS Negl. Trop. Dis.">
        <title>Revisiting the worldwide diversity of Leptospira species in the environment.</title>
        <authorList>
            <person name="Vincent A.T."/>
            <person name="Schiettekatte O."/>
            <person name="Bourhy P."/>
            <person name="Veyrier F.J."/>
            <person name="Picardeau M."/>
        </authorList>
    </citation>
    <scope>NUCLEOTIDE SEQUENCE [LARGE SCALE GENOMIC DNA]</scope>
    <source>
        <strain evidence="1">201800287</strain>
    </source>
</reference>
<dbReference type="RefSeq" id="WP_135600636.1">
    <property type="nucleotide sequence ID" value="NZ_RQFK01000011.1"/>
</dbReference>
<dbReference type="OrthoDB" id="322145at2"/>
<proteinExistence type="predicted"/>
<keyword evidence="2" id="KW-1185">Reference proteome</keyword>
<evidence type="ECO:0000313" key="1">
    <source>
        <dbReference type="EMBL" id="TGK87036.1"/>
    </source>
</evidence>
<sequence>MSKCPLYQKVSVVLFSFFCLGACVPSPIRIHQTPVLYQFPTSNPLPPHTSIKVIDKGTHLLLSGIESEGKTFSFFWDTGSEISFYESKSAEEKKEFQLNGLTFTLKNKNGILPETFPGLLGLDFFQGTCIFWFGEELKRFPEDSPFCDHPDAYLSTDLKILNTKKKGDYYYVQFEYPEGYRSFGMVDTGSSLTMIPPGFNDRILGEKKVFLPRNQIVPAKLQETSSEFYLIAKSGIREEYKQVQFLSGISLENFLLPGDKDKEEVWSIGLNVLRTRPLFWDFSRNRIGIVRTKN</sequence>
<dbReference type="EMBL" id="RQFK01000011">
    <property type="protein sequence ID" value="TGK87036.1"/>
    <property type="molecule type" value="Genomic_DNA"/>
</dbReference>
<name>A0A4R9IFG4_9LEPT</name>
<evidence type="ECO:0000313" key="2">
    <source>
        <dbReference type="Proteomes" id="UP000298009"/>
    </source>
</evidence>
<protein>
    <recommendedName>
        <fullName evidence="3">Aspartyl protease</fullName>
    </recommendedName>
</protein>
<comment type="caution">
    <text evidence="1">The sequence shown here is derived from an EMBL/GenBank/DDBJ whole genome shotgun (WGS) entry which is preliminary data.</text>
</comment>
<accession>A0A4R9IFG4</accession>
<dbReference type="AlphaFoldDB" id="A0A4R9IFG4"/>
<dbReference type="SUPFAM" id="SSF50630">
    <property type="entry name" value="Acid proteases"/>
    <property type="match status" value="1"/>
</dbReference>